<accession>A0A7W9ZD30</accession>
<dbReference type="GO" id="GO:0044781">
    <property type="term" value="P:bacterial-type flagellum organization"/>
    <property type="evidence" value="ECO:0007669"/>
    <property type="project" value="InterPro"/>
</dbReference>
<dbReference type="AlphaFoldDB" id="A0A7W9ZD30"/>
<dbReference type="Proteomes" id="UP000544872">
    <property type="component" value="Unassembled WGS sequence"/>
</dbReference>
<keyword evidence="2" id="KW-1185">Reference proteome</keyword>
<proteinExistence type="predicted"/>
<evidence type="ECO:0008006" key="3">
    <source>
        <dbReference type="Google" id="ProtNLM"/>
    </source>
</evidence>
<dbReference type="Pfam" id="PF10768">
    <property type="entry name" value="FliX"/>
    <property type="match status" value="1"/>
</dbReference>
<reference evidence="1 2" key="1">
    <citation type="submission" date="2020-08" db="EMBL/GenBank/DDBJ databases">
        <title>Genomic Encyclopedia of Type Strains, Phase IV (KMG-IV): sequencing the most valuable type-strain genomes for metagenomic binning, comparative biology and taxonomic classification.</title>
        <authorList>
            <person name="Goeker M."/>
        </authorList>
    </citation>
    <scope>NUCLEOTIDE SEQUENCE [LARGE SCALE GENOMIC DNA]</scope>
    <source>
        <strain evidence="1 2">DSM 11590</strain>
    </source>
</reference>
<protein>
    <recommendedName>
        <fullName evidence="3">Flagellar assembly protein FliX</fullName>
    </recommendedName>
</protein>
<gene>
    <name evidence="1" type="ORF">FHS48_000675</name>
</gene>
<comment type="caution">
    <text evidence="1">The sequence shown here is derived from an EMBL/GenBank/DDBJ whole genome shotgun (WGS) entry which is preliminary data.</text>
</comment>
<sequence>MTLAGIESILAMQSVDPDAGGGARKRMIQRGEELLDHLEELRQGVLDGKVSKDSLTSLAHLARTRRESGVDPQLAAVLDEIELRAEVELAKLNRR</sequence>
<evidence type="ECO:0000313" key="1">
    <source>
        <dbReference type="EMBL" id="MBB6209273.1"/>
    </source>
</evidence>
<dbReference type="EMBL" id="JACIIX010000002">
    <property type="protein sequence ID" value="MBB6209273.1"/>
    <property type="molecule type" value="Genomic_DNA"/>
</dbReference>
<organism evidence="1 2">
    <name type="scientific">Novispirillum itersonii</name>
    <name type="common">Aquaspirillum itersonii</name>
    <dbReference type="NCBI Taxonomy" id="189"/>
    <lineage>
        <taxon>Bacteria</taxon>
        <taxon>Pseudomonadati</taxon>
        <taxon>Pseudomonadota</taxon>
        <taxon>Alphaproteobacteria</taxon>
        <taxon>Rhodospirillales</taxon>
        <taxon>Novispirillaceae</taxon>
        <taxon>Novispirillum</taxon>
    </lineage>
</organism>
<name>A0A7W9ZD30_NOVIT</name>
<dbReference type="InterPro" id="IPR019704">
    <property type="entry name" value="Flagellar_assmbl_FliX_class2"/>
</dbReference>
<evidence type="ECO:0000313" key="2">
    <source>
        <dbReference type="Proteomes" id="UP000544872"/>
    </source>
</evidence>